<dbReference type="InterPro" id="IPR018523">
    <property type="entry name" value="Isocitrate_lyase_ph_CS"/>
</dbReference>
<dbReference type="InterPro" id="IPR039556">
    <property type="entry name" value="ICL/PEPM"/>
</dbReference>
<keyword evidence="2" id="KW-1185">Reference proteome</keyword>
<dbReference type="Proteomes" id="UP001324380">
    <property type="component" value="Chromosome"/>
</dbReference>
<evidence type="ECO:0000313" key="1">
    <source>
        <dbReference type="EMBL" id="WPU92869.1"/>
    </source>
</evidence>
<dbReference type="InterPro" id="IPR040442">
    <property type="entry name" value="Pyrv_kinase-like_dom_sf"/>
</dbReference>
<sequence length="295" mass="32356">MKHTITKRKSWKAMLAAADKPVQLPVAHDALTARLIELAGFDAYQIGGYALSGATHAIPDVDLEKFGEKKFSADWIMQASPLPVLLDVDDGYGDVKNVTRTVQEYIRLGASAMFMEDQQPPKKCGHMGDKKVIDTEAMLQKIKAAVAARDGMDFFILARTDAIDSEGIDNAIDRAKSYLDAGADGVYLEGPETIDDLEKIGKELKGVSLATSVLENGGKTPWVSPKDLGDMGYSMILYPTTVIFQVAHTIQKALNNLKHGKPIPKPNAVSMDEFMQIVDLPFWAKIEKEFEGKNI</sequence>
<proteinExistence type="predicted"/>
<dbReference type="Pfam" id="PF13714">
    <property type="entry name" value="PEP_mutase"/>
    <property type="match status" value="1"/>
</dbReference>
<organism evidence="1 2">
    <name type="scientific">Mucilaginibacter sabulilitoris</name>
    <dbReference type="NCBI Taxonomy" id="1173583"/>
    <lineage>
        <taxon>Bacteria</taxon>
        <taxon>Pseudomonadati</taxon>
        <taxon>Bacteroidota</taxon>
        <taxon>Sphingobacteriia</taxon>
        <taxon>Sphingobacteriales</taxon>
        <taxon>Sphingobacteriaceae</taxon>
        <taxon>Mucilaginibacter</taxon>
    </lineage>
</organism>
<dbReference type="GO" id="GO:0016829">
    <property type="term" value="F:lyase activity"/>
    <property type="evidence" value="ECO:0007669"/>
    <property type="project" value="UniProtKB-KW"/>
</dbReference>
<accession>A0ABZ0TMB1</accession>
<dbReference type="InterPro" id="IPR015813">
    <property type="entry name" value="Pyrv/PenolPyrv_kinase-like_dom"/>
</dbReference>
<protein>
    <submittedName>
        <fullName evidence="1">Isocitrate lyase/PEP mutase family protein</fullName>
    </submittedName>
</protein>
<dbReference type="SUPFAM" id="SSF51621">
    <property type="entry name" value="Phosphoenolpyruvate/pyruvate domain"/>
    <property type="match status" value="1"/>
</dbReference>
<evidence type="ECO:0000313" key="2">
    <source>
        <dbReference type="Proteomes" id="UP001324380"/>
    </source>
</evidence>
<dbReference type="EMBL" id="CP139558">
    <property type="protein sequence ID" value="WPU92869.1"/>
    <property type="molecule type" value="Genomic_DNA"/>
</dbReference>
<gene>
    <name evidence="1" type="ORF">SNE25_26455</name>
</gene>
<dbReference type="PANTHER" id="PTHR42905">
    <property type="entry name" value="PHOSPHOENOLPYRUVATE CARBOXYLASE"/>
    <property type="match status" value="1"/>
</dbReference>
<keyword evidence="1" id="KW-0456">Lyase</keyword>
<dbReference type="PROSITE" id="PS00161">
    <property type="entry name" value="ISOCITRATE_LYASE"/>
    <property type="match status" value="1"/>
</dbReference>
<reference evidence="1 2" key="1">
    <citation type="submission" date="2023-11" db="EMBL/GenBank/DDBJ databases">
        <title>Analysis of the Genomes of Mucilaginibacter gossypii cycad 4 and M. sabulilitoris SNA2: microbes with the potential for plant growth promotion.</title>
        <authorList>
            <person name="Hirsch A.M."/>
            <person name="Humm E."/>
            <person name="Rubbi M."/>
            <person name="Del Vecchio G."/>
            <person name="Ha S.M."/>
            <person name="Pellegrini M."/>
            <person name="Gunsalus R.P."/>
        </authorList>
    </citation>
    <scope>NUCLEOTIDE SEQUENCE [LARGE SCALE GENOMIC DNA]</scope>
    <source>
        <strain evidence="1 2">SNA2</strain>
    </source>
</reference>
<dbReference type="PANTHER" id="PTHR42905:SF5">
    <property type="entry name" value="CARBOXYVINYL-CARBOXYPHOSPHONATE PHOSPHORYLMUTASE, CHLOROPLASTIC"/>
    <property type="match status" value="1"/>
</dbReference>
<dbReference type="RefSeq" id="WP_321562029.1">
    <property type="nucleotide sequence ID" value="NZ_CP139558.1"/>
</dbReference>
<dbReference type="Gene3D" id="3.20.20.60">
    <property type="entry name" value="Phosphoenolpyruvate-binding domains"/>
    <property type="match status" value="1"/>
</dbReference>
<name>A0ABZ0TMB1_9SPHI</name>
<dbReference type="CDD" id="cd00377">
    <property type="entry name" value="ICL_PEPM"/>
    <property type="match status" value="1"/>
</dbReference>